<accession>A0ABD3A470</accession>
<evidence type="ECO:0000313" key="2">
    <source>
        <dbReference type="EMBL" id="KAL3525998.1"/>
    </source>
</evidence>
<evidence type="ECO:0000259" key="1">
    <source>
        <dbReference type="Pfam" id="PF07727"/>
    </source>
</evidence>
<dbReference type="Proteomes" id="UP001630127">
    <property type="component" value="Unassembled WGS sequence"/>
</dbReference>
<dbReference type="Pfam" id="PF07727">
    <property type="entry name" value="RVT_2"/>
    <property type="match status" value="1"/>
</dbReference>
<protein>
    <recommendedName>
        <fullName evidence="1">Reverse transcriptase Ty1/copia-type domain-containing protein</fullName>
    </recommendedName>
</protein>
<sequence>MDVEVDAIERNGTWELTDLPNGHKIIGVKWVFKTKLKENGGVDKYKGRLVAKEYKQEYGIDNTEVFAPVARHDKIRLVIVLAAQNSWPIFQLDVKSMFLHGNFEEQEIKTIERALRVKFL</sequence>
<dbReference type="InterPro" id="IPR013103">
    <property type="entry name" value="RVT_2"/>
</dbReference>
<organism evidence="2 3">
    <name type="scientific">Cinchona calisaya</name>
    <dbReference type="NCBI Taxonomy" id="153742"/>
    <lineage>
        <taxon>Eukaryota</taxon>
        <taxon>Viridiplantae</taxon>
        <taxon>Streptophyta</taxon>
        <taxon>Embryophyta</taxon>
        <taxon>Tracheophyta</taxon>
        <taxon>Spermatophyta</taxon>
        <taxon>Magnoliopsida</taxon>
        <taxon>eudicotyledons</taxon>
        <taxon>Gunneridae</taxon>
        <taxon>Pentapetalae</taxon>
        <taxon>asterids</taxon>
        <taxon>lamiids</taxon>
        <taxon>Gentianales</taxon>
        <taxon>Rubiaceae</taxon>
        <taxon>Cinchonoideae</taxon>
        <taxon>Cinchoneae</taxon>
        <taxon>Cinchona</taxon>
    </lineage>
</organism>
<dbReference type="EMBL" id="JBJUIK010000006">
    <property type="protein sequence ID" value="KAL3525998.1"/>
    <property type="molecule type" value="Genomic_DNA"/>
</dbReference>
<gene>
    <name evidence="2" type="ORF">ACH5RR_014370</name>
</gene>
<name>A0ABD3A470_9GENT</name>
<keyword evidence="3" id="KW-1185">Reference proteome</keyword>
<feature type="domain" description="Reverse transcriptase Ty1/copia-type" evidence="1">
    <location>
        <begin position="11"/>
        <end position="106"/>
    </location>
</feature>
<proteinExistence type="predicted"/>
<reference evidence="2 3" key="1">
    <citation type="submission" date="2024-11" db="EMBL/GenBank/DDBJ databases">
        <title>A near-complete genome assembly of Cinchona calisaya.</title>
        <authorList>
            <person name="Lian D.C."/>
            <person name="Zhao X.W."/>
            <person name="Wei L."/>
        </authorList>
    </citation>
    <scope>NUCLEOTIDE SEQUENCE [LARGE SCALE GENOMIC DNA]</scope>
    <source>
        <tissue evidence="2">Nenye</tissue>
    </source>
</reference>
<comment type="caution">
    <text evidence="2">The sequence shown here is derived from an EMBL/GenBank/DDBJ whole genome shotgun (WGS) entry which is preliminary data.</text>
</comment>
<dbReference type="AlphaFoldDB" id="A0ABD3A470"/>
<evidence type="ECO:0000313" key="3">
    <source>
        <dbReference type="Proteomes" id="UP001630127"/>
    </source>
</evidence>